<protein>
    <submittedName>
        <fullName evidence="1">Gluconate 2-dehydrogenase subunit 3</fullName>
    </submittedName>
</protein>
<proteinExistence type="predicted"/>
<dbReference type="RefSeq" id="WP_084138272.1">
    <property type="nucleotide sequence ID" value="NZ_FQWQ01000003.1"/>
</dbReference>
<keyword evidence="2" id="KW-1185">Reference proteome</keyword>
<name>A0A1M5TGF1_9BACT</name>
<dbReference type="OrthoDB" id="6385145at2"/>
<sequence length="193" mass="21191">MLINRRIALKQLGIITGGVLLLPSCVNQAKAVSVSLKHITITGDQETLLAEVAETILPATDIPGAKGLDVPSFVLRMVDDCYDAEQQKSFVAGLTSLEDEMKKKTGKTFTDSDTAARETFLKGLEEERKKADEAQTQPSDLATFYGMTKRHTVQGFLNSKYIMTNVLVHKMIPGRFDGCVEIKDKNDIQTVIG</sequence>
<dbReference type="InterPro" id="IPR027056">
    <property type="entry name" value="Gluconate_2DH_su3"/>
</dbReference>
<evidence type="ECO:0000313" key="1">
    <source>
        <dbReference type="EMBL" id="SHH49730.1"/>
    </source>
</evidence>
<accession>A0A1M5TGF1</accession>
<organism evidence="1 2">
    <name type="scientific">Chryseolinea serpens</name>
    <dbReference type="NCBI Taxonomy" id="947013"/>
    <lineage>
        <taxon>Bacteria</taxon>
        <taxon>Pseudomonadati</taxon>
        <taxon>Bacteroidota</taxon>
        <taxon>Cytophagia</taxon>
        <taxon>Cytophagales</taxon>
        <taxon>Fulvivirgaceae</taxon>
        <taxon>Chryseolinea</taxon>
    </lineage>
</organism>
<dbReference type="Proteomes" id="UP000184212">
    <property type="component" value="Unassembled WGS sequence"/>
</dbReference>
<dbReference type="Pfam" id="PF13618">
    <property type="entry name" value="Gluconate_2-dh3"/>
    <property type="match status" value="1"/>
</dbReference>
<dbReference type="AlphaFoldDB" id="A0A1M5TGF1"/>
<dbReference type="EMBL" id="FQWQ01000003">
    <property type="protein sequence ID" value="SHH49730.1"/>
    <property type="molecule type" value="Genomic_DNA"/>
</dbReference>
<dbReference type="STRING" id="947013.SAMN04488109_4063"/>
<gene>
    <name evidence="1" type="ORF">SAMN04488109_4063</name>
</gene>
<evidence type="ECO:0000313" key="2">
    <source>
        <dbReference type="Proteomes" id="UP000184212"/>
    </source>
</evidence>
<reference evidence="1 2" key="1">
    <citation type="submission" date="2016-11" db="EMBL/GenBank/DDBJ databases">
        <authorList>
            <person name="Jaros S."/>
            <person name="Januszkiewicz K."/>
            <person name="Wedrychowicz H."/>
        </authorList>
    </citation>
    <scope>NUCLEOTIDE SEQUENCE [LARGE SCALE GENOMIC DNA]</scope>
    <source>
        <strain evidence="1 2">DSM 24574</strain>
    </source>
</reference>